<dbReference type="SUPFAM" id="SSF52540">
    <property type="entry name" value="P-loop containing nucleoside triphosphate hydrolases"/>
    <property type="match status" value="1"/>
</dbReference>
<evidence type="ECO:0000256" key="5">
    <source>
        <dbReference type="ARBA" id="ARBA00022840"/>
    </source>
</evidence>
<evidence type="ECO:0000313" key="13">
    <source>
        <dbReference type="EMBL" id="TYL37712.1"/>
    </source>
</evidence>
<dbReference type="EMBL" id="PHNJ01000008">
    <property type="protein sequence ID" value="TYL37712.1"/>
    <property type="molecule type" value="Genomic_DNA"/>
</dbReference>
<comment type="similarity">
    <text evidence="6">Belongs to the ABC transporter superfamily. Sulfate/tungstate importer (TC 3.A.1.6) family.</text>
</comment>
<evidence type="ECO:0000256" key="7">
    <source>
        <dbReference type="ARBA" id="ARBA00038781"/>
    </source>
</evidence>
<keyword evidence="14" id="KW-1185">Reference proteome</keyword>
<accession>A0A8J8Q1R3</accession>
<dbReference type="SUPFAM" id="SSF50331">
    <property type="entry name" value="MOP-like"/>
    <property type="match status" value="1"/>
</dbReference>
<dbReference type="Pfam" id="PF00005">
    <property type="entry name" value="ABC_tran"/>
    <property type="match status" value="1"/>
</dbReference>
<dbReference type="RefSeq" id="WP_148858877.1">
    <property type="nucleotide sequence ID" value="NZ_PHNJ01000008.1"/>
</dbReference>
<dbReference type="InterPro" id="IPR013611">
    <property type="entry name" value="Transp-assoc_OB_typ2"/>
</dbReference>
<protein>
    <recommendedName>
        <fullName evidence="9">Molybdate/tungstate import ATP-binding protein WtpC</fullName>
        <ecNumber evidence="8">7.3.2.6</ecNumber>
    </recommendedName>
</protein>
<evidence type="ECO:0000256" key="2">
    <source>
        <dbReference type="ARBA" id="ARBA00022448"/>
    </source>
</evidence>
<dbReference type="Gene3D" id="3.40.50.300">
    <property type="entry name" value="P-loop containing nucleotide triphosphate hydrolases"/>
    <property type="match status" value="1"/>
</dbReference>
<dbReference type="AlphaFoldDB" id="A0A8J8Q1R3"/>
<keyword evidence="4" id="KW-0547">Nucleotide-binding</keyword>
<dbReference type="Pfam" id="PF08402">
    <property type="entry name" value="TOBE_2"/>
    <property type="match status" value="1"/>
</dbReference>
<dbReference type="GO" id="GO:0005524">
    <property type="term" value="F:ATP binding"/>
    <property type="evidence" value="ECO:0007669"/>
    <property type="project" value="UniProtKB-KW"/>
</dbReference>
<evidence type="ECO:0000256" key="6">
    <source>
        <dbReference type="ARBA" id="ARBA00038307"/>
    </source>
</evidence>
<dbReference type="FunFam" id="3.40.50.300:FF:000425">
    <property type="entry name" value="Probable ABC transporter, ATP-binding subunit"/>
    <property type="match status" value="1"/>
</dbReference>
<reference evidence="13" key="1">
    <citation type="submission" date="2017-11" db="EMBL/GenBank/DDBJ databases">
        <authorList>
            <person name="Kajale S.C."/>
            <person name="Sharma A."/>
        </authorList>
    </citation>
    <scope>NUCLEOTIDE SEQUENCE</scope>
    <source>
        <strain evidence="13">LS1_42</strain>
    </source>
</reference>
<dbReference type="InterPro" id="IPR050093">
    <property type="entry name" value="ABC_SmlMolc_Importer"/>
</dbReference>
<sequence>MRLELDSLTHRYGNEPAVDDVSFGLESGELVALLGPSGCGKTTLVQAIAGHIHPTAGRVLLRGADVTDVPAESRQVSVVFQQSTLFPHMTVSENVAYGLAARDTGSERRDEVVSEYLELVDLRDQRGAYPSELSGGQRRRVELARALAPQPDLLVLDEPLSALDRTLREQLRDEIARIQRETGVTTLFVTHDQEEAMTLADRLVVMNDGTVSGIGEPRTLYESPPTPFIASFLGRSNTFSATVIDQQPLTIAVGETEITLNGSQKDVSTGSTVTCHVRPRDISFRDSANDGANLSLAAEITRVVDIGTHYDVTVRIDTGDELVVECAGNPPAVGESLSLALSERQMTVFGPG</sequence>
<keyword evidence="5 13" id="KW-0067">ATP-binding</keyword>
<evidence type="ECO:0000256" key="4">
    <source>
        <dbReference type="ARBA" id="ARBA00022741"/>
    </source>
</evidence>
<comment type="function">
    <text evidence="11">Part of the ABC transporter complex WtpABC involved in molybdate/tungstate import. Responsible for energy coupling to the transport system.</text>
</comment>
<keyword evidence="2" id="KW-0813">Transport</keyword>
<dbReference type="InterPro" id="IPR008995">
    <property type="entry name" value="Mo/tungstate-bd_C_term_dom"/>
</dbReference>
<comment type="caution">
    <text evidence="13">The sequence shown here is derived from an EMBL/GenBank/DDBJ whole genome shotgun (WGS) entry which is preliminary data.</text>
</comment>
<evidence type="ECO:0000259" key="12">
    <source>
        <dbReference type="PROSITE" id="PS50893"/>
    </source>
</evidence>
<dbReference type="InterPro" id="IPR003593">
    <property type="entry name" value="AAA+_ATPase"/>
</dbReference>
<dbReference type="InterPro" id="IPR003439">
    <property type="entry name" value="ABC_transporter-like_ATP-bd"/>
</dbReference>
<dbReference type="PANTHER" id="PTHR42781:SF4">
    <property type="entry name" value="SPERMIDINE_PUTRESCINE IMPORT ATP-BINDING PROTEIN POTA"/>
    <property type="match status" value="1"/>
</dbReference>
<keyword evidence="3" id="KW-0500">Molybdenum</keyword>
<evidence type="ECO:0000256" key="3">
    <source>
        <dbReference type="ARBA" id="ARBA00022505"/>
    </source>
</evidence>
<dbReference type="OrthoDB" id="18368at2157"/>
<comment type="catalytic activity">
    <reaction evidence="10">
        <text>tungstate(in) + ATP + H2O = tungstate(out) + ADP + phosphate + H(+)</text>
        <dbReference type="Rhea" id="RHEA:35027"/>
        <dbReference type="ChEBI" id="CHEBI:15377"/>
        <dbReference type="ChEBI" id="CHEBI:15378"/>
        <dbReference type="ChEBI" id="CHEBI:30616"/>
        <dbReference type="ChEBI" id="CHEBI:43474"/>
        <dbReference type="ChEBI" id="CHEBI:46502"/>
        <dbReference type="ChEBI" id="CHEBI:456216"/>
        <dbReference type="EC" id="7.3.2.6"/>
    </reaction>
</comment>
<proteinExistence type="inferred from homology"/>
<dbReference type="GO" id="GO:1901238">
    <property type="term" value="F:ABC-type tungstate transporter activity"/>
    <property type="evidence" value="ECO:0007669"/>
    <property type="project" value="UniProtKB-EC"/>
</dbReference>
<evidence type="ECO:0000256" key="1">
    <source>
        <dbReference type="ARBA" id="ARBA00004202"/>
    </source>
</evidence>
<dbReference type="InterPro" id="IPR017871">
    <property type="entry name" value="ABC_transporter-like_CS"/>
</dbReference>
<dbReference type="Proteomes" id="UP000766904">
    <property type="component" value="Unassembled WGS sequence"/>
</dbReference>
<evidence type="ECO:0000256" key="9">
    <source>
        <dbReference type="ARBA" id="ARBA00041133"/>
    </source>
</evidence>
<dbReference type="PROSITE" id="PS50893">
    <property type="entry name" value="ABC_TRANSPORTER_2"/>
    <property type="match status" value="1"/>
</dbReference>
<dbReference type="Gene3D" id="2.40.50.100">
    <property type="match status" value="1"/>
</dbReference>
<dbReference type="GO" id="GO:0043190">
    <property type="term" value="C:ATP-binding cassette (ABC) transporter complex"/>
    <property type="evidence" value="ECO:0007669"/>
    <property type="project" value="InterPro"/>
</dbReference>
<evidence type="ECO:0000313" key="14">
    <source>
        <dbReference type="Proteomes" id="UP000766904"/>
    </source>
</evidence>
<evidence type="ECO:0000256" key="8">
    <source>
        <dbReference type="ARBA" id="ARBA00039025"/>
    </source>
</evidence>
<gene>
    <name evidence="13" type="ORF">CV102_15350</name>
</gene>
<comment type="subunit">
    <text evidence="7">The complex is composed of two ATP-binding proteins (WtpC), two transmembrane proteins (WtpB) and a solute-binding protein (WtpA).</text>
</comment>
<dbReference type="PROSITE" id="PS00211">
    <property type="entry name" value="ABC_TRANSPORTER_1"/>
    <property type="match status" value="1"/>
</dbReference>
<dbReference type="GO" id="GO:0016887">
    <property type="term" value="F:ATP hydrolysis activity"/>
    <property type="evidence" value="ECO:0007669"/>
    <property type="project" value="InterPro"/>
</dbReference>
<organism evidence="13 14">
    <name type="scientific">Natronococcus pandeyae</name>
    <dbReference type="NCBI Taxonomy" id="2055836"/>
    <lineage>
        <taxon>Archaea</taxon>
        <taxon>Methanobacteriati</taxon>
        <taxon>Methanobacteriota</taxon>
        <taxon>Stenosarchaea group</taxon>
        <taxon>Halobacteria</taxon>
        <taxon>Halobacteriales</taxon>
        <taxon>Natrialbaceae</taxon>
        <taxon>Natronococcus</taxon>
    </lineage>
</organism>
<dbReference type="SMART" id="SM00382">
    <property type="entry name" value="AAA"/>
    <property type="match status" value="1"/>
</dbReference>
<dbReference type="EC" id="7.3.2.6" evidence="8"/>
<feature type="domain" description="ABC transporter" evidence="12">
    <location>
        <begin position="3"/>
        <end position="233"/>
    </location>
</feature>
<comment type="subcellular location">
    <subcellularLocation>
        <location evidence="1">Cell membrane</location>
        <topology evidence="1">Peripheral membrane protein</topology>
    </subcellularLocation>
</comment>
<evidence type="ECO:0000256" key="11">
    <source>
        <dbReference type="ARBA" id="ARBA00057369"/>
    </source>
</evidence>
<evidence type="ECO:0000256" key="10">
    <source>
        <dbReference type="ARBA" id="ARBA00047936"/>
    </source>
</evidence>
<dbReference type="PANTHER" id="PTHR42781">
    <property type="entry name" value="SPERMIDINE/PUTRESCINE IMPORT ATP-BINDING PROTEIN POTA"/>
    <property type="match status" value="1"/>
</dbReference>
<name>A0A8J8Q1R3_9EURY</name>
<dbReference type="InterPro" id="IPR027417">
    <property type="entry name" value="P-loop_NTPase"/>
</dbReference>